<dbReference type="NCBIfam" id="TIGR00756">
    <property type="entry name" value="PPR"/>
    <property type="match status" value="3"/>
</dbReference>
<dbReference type="Pfam" id="PF13041">
    <property type="entry name" value="PPR_2"/>
    <property type="match status" value="2"/>
</dbReference>
<comment type="similarity">
    <text evidence="1">Belongs to the PPR family. P subfamily.</text>
</comment>
<dbReference type="InterPro" id="IPR002885">
    <property type="entry name" value="PPR_rpt"/>
</dbReference>
<comment type="caution">
    <text evidence="4">The sequence shown here is derived from an EMBL/GenBank/DDBJ whole genome shotgun (WGS) entry which is preliminary data.</text>
</comment>
<evidence type="ECO:0000256" key="3">
    <source>
        <dbReference type="PROSITE-ProRule" id="PRU00708"/>
    </source>
</evidence>
<sequence>MIVDVVGECHDVSTTLVGMFLCVKEQFWYDKRDVHSMEMRMRNLPVSGLLHEVYVYGRNMPKMVASYEGGKEMLCREHLYYSMPFVSVHFPVDYADVLTREDGKFINSVCGPPAAGLEVRLEECVSGTMNLIIFEKSLSAARDAMETVVKKVRELGDPRALKLADVLGGWWFEGHGSSYFSGMCLTDDERDEDDYYLVRSLRTIHKERETSPPSISISLPIDHRPLVVLSGAVITCDLRPASFVRREHTPQRVEMWRSMISGARKSFIRRFGAKPKHPIAGISSQLCFSVESTLNQSPDFLASVNCVLPPSRRFFSSSPHFDFDASEFPNHGSASSPWTASDFDNGSSSVFGEIDDEIKDVKDISFGDGLPIENASVPLVVEEDAEPGVSIENEENADEGDSVEKVEKMVSWLQSSGMVDGSLESKLEEIGLNVTIDHVMKVLDTQCIPGKNLIEFFSWASRKPGIAVTTSMLETLTKTICAGEIMSNMYALWNLLKDLGEKEIGVLNTDILNSLISFFSRFAKGKVAYEVFNKFGDFACDPNSDTYYFTIEALCRRKIYEWACSACAKMIDAQKFPDTCKLGNIISLLCKGKSARDAHLVYVAAKAKGITIPQTSIVSLVKSLCEEAENVHAALEIVQDFPTNERKRAIHSFSLVIQGLCRNKEVQEVKNLLLSMIDAGPPPGNGVFNTIITALSKQGNTMGEAMEVLKMMEGRGLKPDVYTYTVIISGYVRMSEMEEAYKIFCQAKKKLSPKASKLSLVTYHSLIRGFCKLEQFDRALALFSEMKADGVQPNHDEYNKLIQSLCLYPLDWKKAEELMVEMEANGLHLNAITKGLVRAVKEMEQDAMPKEITAPVQTNQMGVRGTVIV</sequence>
<dbReference type="Pfam" id="PF01535">
    <property type="entry name" value="PPR"/>
    <property type="match status" value="1"/>
</dbReference>
<keyword evidence="5" id="KW-1185">Reference proteome</keyword>
<dbReference type="PANTHER" id="PTHR47941">
    <property type="entry name" value="PENTATRICOPEPTIDE REPEAT-CONTAINING PROTEIN 3, MITOCHONDRIAL"/>
    <property type="match status" value="1"/>
</dbReference>
<evidence type="ECO:0000313" key="4">
    <source>
        <dbReference type="EMBL" id="RAL40535.1"/>
    </source>
</evidence>
<feature type="repeat" description="PPR" evidence="3">
    <location>
        <begin position="649"/>
        <end position="683"/>
    </location>
</feature>
<feature type="repeat" description="PPR" evidence="3">
    <location>
        <begin position="720"/>
        <end position="750"/>
    </location>
</feature>
<dbReference type="Proteomes" id="UP000249390">
    <property type="component" value="Unassembled WGS sequence"/>
</dbReference>
<dbReference type="AlphaFoldDB" id="A0A328D492"/>
<organism evidence="4 5">
    <name type="scientific">Cuscuta australis</name>
    <dbReference type="NCBI Taxonomy" id="267555"/>
    <lineage>
        <taxon>Eukaryota</taxon>
        <taxon>Viridiplantae</taxon>
        <taxon>Streptophyta</taxon>
        <taxon>Embryophyta</taxon>
        <taxon>Tracheophyta</taxon>
        <taxon>Spermatophyta</taxon>
        <taxon>Magnoliopsida</taxon>
        <taxon>eudicotyledons</taxon>
        <taxon>Gunneridae</taxon>
        <taxon>Pentapetalae</taxon>
        <taxon>asterids</taxon>
        <taxon>lamiids</taxon>
        <taxon>Solanales</taxon>
        <taxon>Convolvulaceae</taxon>
        <taxon>Cuscuteae</taxon>
        <taxon>Cuscuta</taxon>
        <taxon>Cuscuta subgen. Grammica</taxon>
        <taxon>Cuscuta sect. Cleistogrammica</taxon>
    </lineage>
</organism>
<feature type="repeat" description="PPR" evidence="3">
    <location>
        <begin position="684"/>
        <end position="719"/>
    </location>
</feature>
<evidence type="ECO:0000313" key="5">
    <source>
        <dbReference type="Proteomes" id="UP000249390"/>
    </source>
</evidence>
<dbReference type="InterPro" id="IPR011990">
    <property type="entry name" value="TPR-like_helical_dom_sf"/>
</dbReference>
<feature type="repeat" description="PPR" evidence="3">
    <location>
        <begin position="759"/>
        <end position="793"/>
    </location>
</feature>
<proteinExistence type="inferred from homology"/>
<name>A0A328D492_9ASTE</name>
<dbReference type="PROSITE" id="PS51375">
    <property type="entry name" value="PPR"/>
    <property type="match status" value="4"/>
</dbReference>
<dbReference type="EMBL" id="NQVE01000194">
    <property type="protein sequence ID" value="RAL40535.1"/>
    <property type="molecule type" value="Genomic_DNA"/>
</dbReference>
<gene>
    <name evidence="4" type="ORF">DM860_006605</name>
</gene>
<dbReference type="Gene3D" id="1.25.40.10">
    <property type="entry name" value="Tetratricopeptide repeat domain"/>
    <property type="match status" value="2"/>
</dbReference>
<protein>
    <submittedName>
        <fullName evidence="4">Uncharacterized protein</fullName>
    </submittedName>
</protein>
<evidence type="ECO:0000256" key="1">
    <source>
        <dbReference type="ARBA" id="ARBA00007626"/>
    </source>
</evidence>
<evidence type="ECO:0000256" key="2">
    <source>
        <dbReference type="ARBA" id="ARBA00022737"/>
    </source>
</evidence>
<keyword evidence="2" id="KW-0677">Repeat</keyword>
<accession>A0A328D492</accession>
<reference evidence="4 5" key="1">
    <citation type="submission" date="2018-06" db="EMBL/GenBank/DDBJ databases">
        <title>The Genome of Cuscuta australis (Dodder) Provides Insight into the Evolution of Plant Parasitism.</title>
        <authorList>
            <person name="Liu H."/>
        </authorList>
    </citation>
    <scope>NUCLEOTIDE SEQUENCE [LARGE SCALE GENOMIC DNA]</scope>
    <source>
        <strain evidence="5">cv. Yunnan</strain>
        <tissue evidence="4">Vines</tissue>
    </source>
</reference>